<reference evidence="2" key="1">
    <citation type="submission" date="2022-03" db="EMBL/GenBank/DDBJ databases">
        <authorList>
            <person name="Lindestad O."/>
        </authorList>
    </citation>
    <scope>NUCLEOTIDE SEQUENCE</scope>
</reference>
<keyword evidence="3" id="KW-1185">Reference proteome</keyword>
<dbReference type="OrthoDB" id="3231855at2759"/>
<sequence>MEENEVNNTQPGSSINQLEQAVEEDNQPKTYKTSSYINNTMDYKTSGIFKAAASNANTSRSAIPLVYQASNATSAPGMQNVWTDQIGKIFKHHEKGSRILIIMRGLPGSGKTYLAERIIDAIYCTRNQYYSTHILSTDAYFMRNGDYIYDKSRISEAHEWNQRRARDAMAEGVSPVIIDNTNIELWEMECYVVQGVKNGYIIEVVEPNTPWAKKANQLCRRNSHNVPVAAIRRKLDNFQSGINGDYLLKIFKLRYTSSERPPILRTKPPFSLKLTDQSINTESENISESNKICSVDATHDNSQRSLAEITIDNSQKSSPLSNNCDQFAELQKCLEEMEKVEKEWENGDNWEDNGQNKAQNSVDSGSVSSKPQRQNKLLRSGITENFQSSDEVDNDWSRCFKLLPSWGEASNITQMECIPVIEKRSSSTCIEYGDTTISPSKNPLKLLTAAPRNINEYHVPVKDKKMPEKWMLDKSTSTNNNNNIITFNCPNKEQHFNVFRKLFKNIARSDLRDVFDNCFGDVNWAVNIVLTGGAGIKLDNVDSNDYSDTEAEAQEDNVDLCQCLAAYDIIPDHNNPLPPPLLEINNTSHNTQSTPTPLKSKGKKENTVSVSSIQLKRQIEKNVVISDNHYSEHCLKIRKLRRGESITDEVGNTNDEQSNTVTPEPHKTENNEACTSSNEQYISNHNNNPSTSRIENDDAGTENSPVVFEDIEKNLSINLGKEFVSQLDDIFGRRNMEYPPNVIPKINMPMSLLEEINALWMESLVDQLDEDVKQSAEMMVQQDVEFAYQLAKKQAEMTKAGKEPEVPDFKELMDLDLALSIYQKDIDEWRNNLPDDLAARLTREKLYNLFQDVPHDILTELLMAHDNNFQETVECLLISTGKTEYLETKNGVGRYVMEKETERQQKLLEEERKTISEVEWPLLPKSEKVDMLVVDHYRDEAEKHLRSRNQ</sequence>
<name>A0A8S4R1Z6_9NEOP</name>
<feature type="region of interest" description="Disordered" evidence="1">
    <location>
        <begin position="646"/>
        <end position="673"/>
    </location>
</feature>
<accession>A0A8S4R1Z6</accession>
<evidence type="ECO:0000313" key="2">
    <source>
        <dbReference type="EMBL" id="CAH2229869.1"/>
    </source>
</evidence>
<feature type="compositionally biased region" description="Polar residues" evidence="1">
    <location>
        <begin position="650"/>
        <end position="662"/>
    </location>
</feature>
<dbReference type="AlphaFoldDB" id="A0A8S4R1Z6"/>
<feature type="region of interest" description="Disordered" evidence="1">
    <location>
        <begin position="683"/>
        <end position="702"/>
    </location>
</feature>
<comment type="caution">
    <text evidence="2">The sequence shown here is derived from an EMBL/GenBank/DDBJ whole genome shotgun (WGS) entry which is preliminary data.</text>
</comment>
<dbReference type="GO" id="GO:0004519">
    <property type="term" value="F:endonuclease activity"/>
    <property type="evidence" value="ECO:0007669"/>
    <property type="project" value="TreeGrafter"/>
</dbReference>
<dbReference type="PANTHER" id="PTHR46535">
    <property type="entry name" value="NEDD4-BINDING PROTEIN 2"/>
    <property type="match status" value="1"/>
</dbReference>
<proteinExistence type="predicted"/>
<dbReference type="SUPFAM" id="SSF52540">
    <property type="entry name" value="P-loop containing nucleoside triphosphate hydrolases"/>
    <property type="match status" value="1"/>
</dbReference>
<gene>
    <name evidence="2" type="primary">jg25701</name>
    <name evidence="2" type="ORF">PAEG_LOCUS9160</name>
</gene>
<dbReference type="InterPro" id="IPR052772">
    <property type="entry name" value="Endo/PolyKinase_Domain-Protein"/>
</dbReference>
<feature type="region of interest" description="Disordered" evidence="1">
    <location>
        <begin position="585"/>
        <end position="606"/>
    </location>
</feature>
<dbReference type="GO" id="GO:0005634">
    <property type="term" value="C:nucleus"/>
    <property type="evidence" value="ECO:0007669"/>
    <property type="project" value="TreeGrafter"/>
</dbReference>
<evidence type="ECO:0000256" key="1">
    <source>
        <dbReference type="SAM" id="MobiDB-lite"/>
    </source>
</evidence>
<feature type="compositionally biased region" description="Polar residues" evidence="1">
    <location>
        <begin position="683"/>
        <end position="693"/>
    </location>
</feature>
<organism evidence="2 3">
    <name type="scientific">Pararge aegeria aegeria</name>
    <dbReference type="NCBI Taxonomy" id="348720"/>
    <lineage>
        <taxon>Eukaryota</taxon>
        <taxon>Metazoa</taxon>
        <taxon>Ecdysozoa</taxon>
        <taxon>Arthropoda</taxon>
        <taxon>Hexapoda</taxon>
        <taxon>Insecta</taxon>
        <taxon>Pterygota</taxon>
        <taxon>Neoptera</taxon>
        <taxon>Endopterygota</taxon>
        <taxon>Lepidoptera</taxon>
        <taxon>Glossata</taxon>
        <taxon>Ditrysia</taxon>
        <taxon>Papilionoidea</taxon>
        <taxon>Nymphalidae</taxon>
        <taxon>Satyrinae</taxon>
        <taxon>Satyrini</taxon>
        <taxon>Parargina</taxon>
        <taxon>Pararge</taxon>
    </lineage>
</organism>
<feature type="region of interest" description="Disordered" evidence="1">
    <location>
        <begin position="341"/>
        <end position="381"/>
    </location>
</feature>
<feature type="compositionally biased region" description="Polar residues" evidence="1">
    <location>
        <begin position="587"/>
        <end position="597"/>
    </location>
</feature>
<dbReference type="EMBL" id="CAKXAJ010024748">
    <property type="protein sequence ID" value="CAH2229869.1"/>
    <property type="molecule type" value="Genomic_DNA"/>
</dbReference>
<dbReference type="Gene3D" id="3.40.50.300">
    <property type="entry name" value="P-loop containing nucleotide triphosphate hydrolases"/>
    <property type="match status" value="1"/>
</dbReference>
<dbReference type="Proteomes" id="UP000838756">
    <property type="component" value="Unassembled WGS sequence"/>
</dbReference>
<dbReference type="Pfam" id="PF13671">
    <property type="entry name" value="AAA_33"/>
    <property type="match status" value="1"/>
</dbReference>
<evidence type="ECO:0000313" key="3">
    <source>
        <dbReference type="Proteomes" id="UP000838756"/>
    </source>
</evidence>
<protein>
    <submittedName>
        <fullName evidence="2">Jg25701 protein</fullName>
    </submittedName>
</protein>
<dbReference type="InterPro" id="IPR027417">
    <property type="entry name" value="P-loop_NTPase"/>
</dbReference>
<feature type="compositionally biased region" description="Polar residues" evidence="1">
    <location>
        <begin position="352"/>
        <end position="381"/>
    </location>
</feature>
<dbReference type="PANTHER" id="PTHR46535:SF1">
    <property type="entry name" value="NEDD4-BINDING PROTEIN 2"/>
    <property type="match status" value="1"/>
</dbReference>